<dbReference type="EMBL" id="FOHX01000003">
    <property type="protein sequence ID" value="SET50631.1"/>
    <property type="molecule type" value="Genomic_DNA"/>
</dbReference>
<dbReference type="Proteomes" id="UP000199361">
    <property type="component" value="Unassembled WGS sequence"/>
</dbReference>
<sequence length="94" mass="9901">MTTIELAAAAEKAMDALTTRLNDQPSDSPEVVEKLKGIVHGVLLALGAALPEDAGDTAEQAREVMDTLLQPAVGALDDLAEALRDDEYQRTIAA</sequence>
<dbReference type="STRING" id="568860.SAMN05421811_103255"/>
<reference evidence="1 2" key="1">
    <citation type="submission" date="2016-10" db="EMBL/GenBank/DDBJ databases">
        <authorList>
            <person name="de Groot N.N."/>
        </authorList>
    </citation>
    <scope>NUCLEOTIDE SEQUENCE [LARGE SCALE GENOMIC DNA]</scope>
    <source>
        <strain evidence="1 2">CGMCC 4.5598</strain>
    </source>
</reference>
<protein>
    <submittedName>
        <fullName evidence="1">Uncharacterized protein</fullName>
    </submittedName>
</protein>
<dbReference type="AlphaFoldDB" id="A0A1I0F094"/>
<accession>A0A1I0F094</accession>
<evidence type="ECO:0000313" key="1">
    <source>
        <dbReference type="EMBL" id="SET50631.1"/>
    </source>
</evidence>
<gene>
    <name evidence="1" type="ORF">SAMN05421811_103255</name>
</gene>
<keyword evidence="2" id="KW-1185">Reference proteome</keyword>
<proteinExistence type="predicted"/>
<organism evidence="1 2">
    <name type="scientific">Nonomuraea wenchangensis</name>
    <dbReference type="NCBI Taxonomy" id="568860"/>
    <lineage>
        <taxon>Bacteria</taxon>
        <taxon>Bacillati</taxon>
        <taxon>Actinomycetota</taxon>
        <taxon>Actinomycetes</taxon>
        <taxon>Streptosporangiales</taxon>
        <taxon>Streptosporangiaceae</taxon>
        <taxon>Nonomuraea</taxon>
    </lineage>
</organism>
<evidence type="ECO:0000313" key="2">
    <source>
        <dbReference type="Proteomes" id="UP000199361"/>
    </source>
</evidence>
<name>A0A1I0F094_9ACTN</name>
<dbReference type="RefSeq" id="WP_091079507.1">
    <property type="nucleotide sequence ID" value="NZ_FOHX01000003.1"/>
</dbReference>